<evidence type="ECO:0000313" key="1">
    <source>
        <dbReference type="EMBL" id="KAJ8001782.1"/>
    </source>
</evidence>
<proteinExistence type="predicted"/>
<dbReference type="Proteomes" id="UP001157502">
    <property type="component" value="Chromosome 14"/>
</dbReference>
<sequence>MRDSRRTRYTLTESGWGPLARSTAPYSTLQNRAECDSIDVTMATIKLTPLFTSGNADARAGRPACHESKRGPGGLPSLASSQRVAVATCRGKVSRNLNRLGPRSVGC</sequence>
<accession>A0ACC2GE11</accession>
<organism evidence="1 2">
    <name type="scientific">Dallia pectoralis</name>
    <name type="common">Alaska blackfish</name>
    <dbReference type="NCBI Taxonomy" id="75939"/>
    <lineage>
        <taxon>Eukaryota</taxon>
        <taxon>Metazoa</taxon>
        <taxon>Chordata</taxon>
        <taxon>Craniata</taxon>
        <taxon>Vertebrata</taxon>
        <taxon>Euteleostomi</taxon>
        <taxon>Actinopterygii</taxon>
        <taxon>Neopterygii</taxon>
        <taxon>Teleostei</taxon>
        <taxon>Protacanthopterygii</taxon>
        <taxon>Esociformes</taxon>
        <taxon>Umbridae</taxon>
        <taxon>Dallia</taxon>
    </lineage>
</organism>
<evidence type="ECO:0000313" key="2">
    <source>
        <dbReference type="Proteomes" id="UP001157502"/>
    </source>
</evidence>
<gene>
    <name evidence="1" type="ORF">DPEC_G00173010</name>
</gene>
<reference evidence="1" key="1">
    <citation type="submission" date="2021-05" db="EMBL/GenBank/DDBJ databases">
        <authorList>
            <person name="Pan Q."/>
            <person name="Jouanno E."/>
            <person name="Zahm M."/>
            <person name="Klopp C."/>
            <person name="Cabau C."/>
            <person name="Louis A."/>
            <person name="Berthelot C."/>
            <person name="Parey E."/>
            <person name="Roest Crollius H."/>
            <person name="Montfort J."/>
            <person name="Robinson-Rechavi M."/>
            <person name="Bouchez O."/>
            <person name="Lampietro C."/>
            <person name="Lopez Roques C."/>
            <person name="Donnadieu C."/>
            <person name="Postlethwait J."/>
            <person name="Bobe J."/>
            <person name="Dillon D."/>
            <person name="Chandos A."/>
            <person name="von Hippel F."/>
            <person name="Guiguen Y."/>
        </authorList>
    </citation>
    <scope>NUCLEOTIDE SEQUENCE</scope>
    <source>
        <strain evidence="1">YG-Jan2019</strain>
    </source>
</reference>
<name>A0ACC2GE11_DALPE</name>
<protein>
    <submittedName>
        <fullName evidence="1">Uncharacterized protein</fullName>
    </submittedName>
</protein>
<comment type="caution">
    <text evidence="1">The sequence shown here is derived from an EMBL/GenBank/DDBJ whole genome shotgun (WGS) entry which is preliminary data.</text>
</comment>
<dbReference type="EMBL" id="CM055741">
    <property type="protein sequence ID" value="KAJ8001782.1"/>
    <property type="molecule type" value="Genomic_DNA"/>
</dbReference>
<keyword evidence="2" id="KW-1185">Reference proteome</keyword>